<keyword evidence="2" id="KW-1185">Reference proteome</keyword>
<protein>
    <submittedName>
        <fullName evidence="1">Uncharacterized protein</fullName>
    </submittedName>
</protein>
<evidence type="ECO:0000313" key="1">
    <source>
        <dbReference type="EMBL" id="KAJ0019947.1"/>
    </source>
</evidence>
<dbReference type="Proteomes" id="UP001163603">
    <property type="component" value="Chromosome 11"/>
</dbReference>
<organism evidence="1 2">
    <name type="scientific">Pistacia integerrima</name>
    <dbReference type="NCBI Taxonomy" id="434235"/>
    <lineage>
        <taxon>Eukaryota</taxon>
        <taxon>Viridiplantae</taxon>
        <taxon>Streptophyta</taxon>
        <taxon>Embryophyta</taxon>
        <taxon>Tracheophyta</taxon>
        <taxon>Spermatophyta</taxon>
        <taxon>Magnoliopsida</taxon>
        <taxon>eudicotyledons</taxon>
        <taxon>Gunneridae</taxon>
        <taxon>Pentapetalae</taxon>
        <taxon>rosids</taxon>
        <taxon>malvids</taxon>
        <taxon>Sapindales</taxon>
        <taxon>Anacardiaceae</taxon>
        <taxon>Pistacia</taxon>
    </lineage>
</organism>
<name>A0ACC0XN11_9ROSI</name>
<sequence>MNPSRFAENISGVSNSSSNNQNLSSNSSSILRSSSPSRPRLHKMRKQFNSESFKLPGASGSGFGSGSNPFLVGTNRFGYESGGGSSSNAFVFGTKKNALGNNVVDEMRKLKIGSEKEGNNVGGLGGKDMESWLEIELRKKLSVKEGGEVDGKKFVFSSSKERSFSFEEFEFEYDSAGPTDMGRMTSGIFVNDKQDGNMGDDKFNNLGKAVPTEFTFQAAMEGKYASGGHVSVDQPKEDARASETGSSSSSFSSCGVHFQSVNNASEVFGTDRLDKKNEFSFTSTKDGLGTPFVEFKTPLPKANLLMAINEGDVSSRETKEEHSDRGVGAVGPSEDSISGAETESLKSAN</sequence>
<accession>A0ACC0XN11</accession>
<dbReference type="EMBL" id="CM047746">
    <property type="protein sequence ID" value="KAJ0019947.1"/>
    <property type="molecule type" value="Genomic_DNA"/>
</dbReference>
<evidence type="ECO:0000313" key="2">
    <source>
        <dbReference type="Proteomes" id="UP001163603"/>
    </source>
</evidence>
<proteinExistence type="predicted"/>
<gene>
    <name evidence="1" type="ORF">Pint_30986</name>
</gene>
<reference evidence="2" key="1">
    <citation type="journal article" date="2023" name="G3 (Bethesda)">
        <title>Genome assembly and association tests identify interacting loci associated with vigor, precocity, and sex in interspecific pistachio rootstocks.</title>
        <authorList>
            <person name="Palmer W."/>
            <person name="Jacygrad E."/>
            <person name="Sagayaradj S."/>
            <person name="Cavanaugh K."/>
            <person name="Han R."/>
            <person name="Bertier L."/>
            <person name="Beede B."/>
            <person name="Kafkas S."/>
            <person name="Golino D."/>
            <person name="Preece J."/>
            <person name="Michelmore R."/>
        </authorList>
    </citation>
    <scope>NUCLEOTIDE SEQUENCE [LARGE SCALE GENOMIC DNA]</scope>
</reference>
<comment type="caution">
    <text evidence="1">The sequence shown here is derived from an EMBL/GenBank/DDBJ whole genome shotgun (WGS) entry which is preliminary data.</text>
</comment>